<accession>A0A8X6XAQ2</accession>
<evidence type="ECO:0000313" key="2">
    <source>
        <dbReference type="Proteomes" id="UP000886998"/>
    </source>
</evidence>
<proteinExistence type="predicted"/>
<comment type="caution">
    <text evidence="1">The sequence shown here is derived from an EMBL/GenBank/DDBJ whole genome shotgun (WGS) entry which is preliminary data.</text>
</comment>
<gene>
    <name evidence="1" type="primary">X975_16076</name>
    <name evidence="1" type="ORF">TNIN_62951</name>
</gene>
<sequence length="186" mass="21784">MKNQNGVPGGESAFGEVAYFRYCDKNNDIKTSFILLLKNLSLPRLELMRAIVAARLCKYLSEIFSDICSKIHLWSDSSIVIHWIKNNSGTWKPFVSNRISEIHNLTNLSCWQHCPGKSNSAVLLTRGFPVQNLRNDNLCWYGPKWMRKNRLKWSKLNDLLIDDKFFFLKKRMDVENYAKKVILRWP</sequence>
<organism evidence="1 2">
    <name type="scientific">Trichonephila inaurata madagascariensis</name>
    <dbReference type="NCBI Taxonomy" id="2747483"/>
    <lineage>
        <taxon>Eukaryota</taxon>
        <taxon>Metazoa</taxon>
        <taxon>Ecdysozoa</taxon>
        <taxon>Arthropoda</taxon>
        <taxon>Chelicerata</taxon>
        <taxon>Arachnida</taxon>
        <taxon>Araneae</taxon>
        <taxon>Araneomorphae</taxon>
        <taxon>Entelegynae</taxon>
        <taxon>Araneoidea</taxon>
        <taxon>Nephilidae</taxon>
        <taxon>Trichonephila</taxon>
        <taxon>Trichonephila inaurata</taxon>
    </lineage>
</organism>
<keyword evidence="2" id="KW-1185">Reference proteome</keyword>
<dbReference type="PANTHER" id="PTHR22955">
    <property type="entry name" value="RETROTRANSPOSON"/>
    <property type="match status" value="1"/>
</dbReference>
<dbReference type="Pfam" id="PF05380">
    <property type="entry name" value="Peptidase_A17"/>
    <property type="match status" value="1"/>
</dbReference>
<name>A0A8X6XAQ2_9ARAC</name>
<reference evidence="1" key="1">
    <citation type="submission" date="2020-08" db="EMBL/GenBank/DDBJ databases">
        <title>Multicomponent nature underlies the extraordinary mechanical properties of spider dragline silk.</title>
        <authorList>
            <person name="Kono N."/>
            <person name="Nakamura H."/>
            <person name="Mori M."/>
            <person name="Yoshida Y."/>
            <person name="Ohtoshi R."/>
            <person name="Malay A.D."/>
            <person name="Moran D.A.P."/>
            <person name="Tomita M."/>
            <person name="Numata K."/>
            <person name="Arakawa K."/>
        </authorList>
    </citation>
    <scope>NUCLEOTIDE SEQUENCE</scope>
</reference>
<dbReference type="EMBL" id="BMAV01006968">
    <property type="protein sequence ID" value="GFY49345.1"/>
    <property type="molecule type" value="Genomic_DNA"/>
</dbReference>
<dbReference type="PANTHER" id="PTHR22955:SF70">
    <property type="entry name" value="INTEGRASE CATALYTIC DOMAIN-CONTAINING PROTEIN"/>
    <property type="match status" value="1"/>
</dbReference>
<evidence type="ECO:0000313" key="1">
    <source>
        <dbReference type="EMBL" id="GFY49345.1"/>
    </source>
</evidence>
<dbReference type="Proteomes" id="UP000886998">
    <property type="component" value="Unassembled WGS sequence"/>
</dbReference>
<dbReference type="Gene3D" id="3.30.420.10">
    <property type="entry name" value="Ribonuclease H-like superfamily/Ribonuclease H"/>
    <property type="match status" value="1"/>
</dbReference>
<dbReference type="InterPro" id="IPR008042">
    <property type="entry name" value="Retrotrans_Pao"/>
</dbReference>
<dbReference type="GO" id="GO:0003676">
    <property type="term" value="F:nucleic acid binding"/>
    <property type="evidence" value="ECO:0007669"/>
    <property type="project" value="InterPro"/>
</dbReference>
<dbReference type="OrthoDB" id="6434680at2759"/>
<protein>
    <submittedName>
        <fullName evidence="1">Transposable element Tcb2 transposase</fullName>
    </submittedName>
</protein>
<dbReference type="AlphaFoldDB" id="A0A8X6XAQ2"/>
<dbReference type="InterPro" id="IPR036397">
    <property type="entry name" value="RNaseH_sf"/>
</dbReference>